<organism evidence="2 3">
    <name type="scientific">Taxus chinensis</name>
    <name type="common">Chinese yew</name>
    <name type="synonym">Taxus wallichiana var. chinensis</name>
    <dbReference type="NCBI Taxonomy" id="29808"/>
    <lineage>
        <taxon>Eukaryota</taxon>
        <taxon>Viridiplantae</taxon>
        <taxon>Streptophyta</taxon>
        <taxon>Embryophyta</taxon>
        <taxon>Tracheophyta</taxon>
        <taxon>Spermatophyta</taxon>
        <taxon>Pinopsida</taxon>
        <taxon>Pinidae</taxon>
        <taxon>Conifers II</taxon>
        <taxon>Cupressales</taxon>
        <taxon>Taxaceae</taxon>
        <taxon>Taxus</taxon>
    </lineage>
</organism>
<keyword evidence="3" id="KW-1185">Reference proteome</keyword>
<protein>
    <submittedName>
        <fullName evidence="2">Uncharacterized protein</fullName>
    </submittedName>
</protein>
<dbReference type="Proteomes" id="UP000824469">
    <property type="component" value="Unassembled WGS sequence"/>
</dbReference>
<reference evidence="2 3" key="1">
    <citation type="journal article" date="2021" name="Nat. Plants">
        <title>The Taxus genome provides insights into paclitaxel biosynthesis.</title>
        <authorList>
            <person name="Xiong X."/>
            <person name="Gou J."/>
            <person name="Liao Q."/>
            <person name="Li Y."/>
            <person name="Zhou Q."/>
            <person name="Bi G."/>
            <person name="Li C."/>
            <person name="Du R."/>
            <person name="Wang X."/>
            <person name="Sun T."/>
            <person name="Guo L."/>
            <person name="Liang H."/>
            <person name="Lu P."/>
            <person name="Wu Y."/>
            <person name="Zhang Z."/>
            <person name="Ro D.K."/>
            <person name="Shang Y."/>
            <person name="Huang S."/>
            <person name="Yan J."/>
        </authorList>
    </citation>
    <scope>NUCLEOTIDE SEQUENCE [LARGE SCALE GENOMIC DNA]</scope>
    <source>
        <strain evidence="2">Ta-2019</strain>
    </source>
</reference>
<evidence type="ECO:0000313" key="2">
    <source>
        <dbReference type="EMBL" id="KAH9301651.1"/>
    </source>
</evidence>
<proteinExistence type="predicted"/>
<name>A0AA38CKU6_TAXCH</name>
<feature type="non-terminal residue" evidence="2">
    <location>
        <position position="94"/>
    </location>
</feature>
<gene>
    <name evidence="2" type="ORF">KI387_013234</name>
</gene>
<feature type="non-terminal residue" evidence="2">
    <location>
        <position position="1"/>
    </location>
</feature>
<dbReference type="EMBL" id="JAHRHJ020000009">
    <property type="protein sequence ID" value="KAH9301651.1"/>
    <property type="molecule type" value="Genomic_DNA"/>
</dbReference>
<feature type="region of interest" description="Disordered" evidence="1">
    <location>
        <begin position="69"/>
        <end position="94"/>
    </location>
</feature>
<accession>A0AA38CKU6</accession>
<comment type="caution">
    <text evidence="2">The sequence shown here is derived from an EMBL/GenBank/DDBJ whole genome shotgun (WGS) entry which is preliminary data.</text>
</comment>
<dbReference type="AlphaFoldDB" id="A0AA38CKU6"/>
<evidence type="ECO:0000256" key="1">
    <source>
        <dbReference type="SAM" id="MobiDB-lite"/>
    </source>
</evidence>
<sequence length="94" mass="10741">IWDSWDIGVRIGRKTARRSVQQLGRQDVRDAKGRTGQKWKKMPSFVWYIRDKSTRRTRITRFGASQSISGGSENFVPGSPGKLGQKYAEDANRL</sequence>
<evidence type="ECO:0000313" key="3">
    <source>
        <dbReference type="Proteomes" id="UP000824469"/>
    </source>
</evidence>